<comment type="caution">
    <text evidence="2">The sequence shown here is derived from an EMBL/GenBank/DDBJ whole genome shotgun (WGS) entry which is preliminary data.</text>
</comment>
<feature type="transmembrane region" description="Helical" evidence="1">
    <location>
        <begin position="133"/>
        <end position="152"/>
    </location>
</feature>
<evidence type="ECO:0000313" key="2">
    <source>
        <dbReference type="EMBL" id="KKO06567.1"/>
    </source>
</evidence>
<keyword evidence="1" id="KW-0472">Membrane</keyword>
<feature type="transmembrane region" description="Helical" evidence="1">
    <location>
        <begin position="74"/>
        <end position="98"/>
    </location>
</feature>
<protein>
    <submittedName>
        <fullName evidence="2">Uncharacterized protein</fullName>
    </submittedName>
</protein>
<dbReference type="EMBL" id="LAZR01000015">
    <property type="protein sequence ID" value="KKO06567.1"/>
    <property type="molecule type" value="Genomic_DNA"/>
</dbReference>
<organism evidence="2">
    <name type="scientific">marine sediment metagenome</name>
    <dbReference type="NCBI Taxonomy" id="412755"/>
    <lineage>
        <taxon>unclassified sequences</taxon>
        <taxon>metagenomes</taxon>
        <taxon>ecological metagenomes</taxon>
    </lineage>
</organism>
<gene>
    <name evidence="2" type="ORF">LCGC14_0063750</name>
</gene>
<keyword evidence="1" id="KW-1133">Transmembrane helix</keyword>
<reference evidence="2" key="1">
    <citation type="journal article" date="2015" name="Nature">
        <title>Complex archaea that bridge the gap between prokaryotes and eukaryotes.</title>
        <authorList>
            <person name="Spang A."/>
            <person name="Saw J.H."/>
            <person name="Jorgensen S.L."/>
            <person name="Zaremba-Niedzwiedzka K."/>
            <person name="Martijn J."/>
            <person name="Lind A.E."/>
            <person name="van Eijk R."/>
            <person name="Schleper C."/>
            <person name="Guy L."/>
            <person name="Ettema T.J."/>
        </authorList>
    </citation>
    <scope>NUCLEOTIDE SEQUENCE</scope>
</reference>
<proteinExistence type="predicted"/>
<keyword evidence="1" id="KW-0812">Transmembrane</keyword>
<sequence length="191" mass="21857">MKADFLPSSSTVIPRLNTKPYKCPRISVAAQFNRHLNGMLDTPFKCLDVGQRYNMDSSKIEPEIKHKSGTRFPWVYVLRWLVLGYGVVSFVSFSLFMIQAGDALPITTRMFFPGLQFLFLVGGVLLVLRPRQALYAAVLFSGHLIVAFGHTYDRYPTILFTSEYVVKWLISIGSVALSLYVFYCQRRIRQK</sequence>
<accession>A0A0F9Y3V6</accession>
<feature type="transmembrane region" description="Helical" evidence="1">
    <location>
        <begin position="164"/>
        <end position="183"/>
    </location>
</feature>
<feature type="transmembrane region" description="Helical" evidence="1">
    <location>
        <begin position="110"/>
        <end position="128"/>
    </location>
</feature>
<evidence type="ECO:0000256" key="1">
    <source>
        <dbReference type="SAM" id="Phobius"/>
    </source>
</evidence>
<dbReference type="AlphaFoldDB" id="A0A0F9Y3V6"/>
<name>A0A0F9Y3V6_9ZZZZ</name>